<comment type="caution">
    <text evidence="1">The sequence shown here is derived from an EMBL/GenBank/DDBJ whole genome shotgun (WGS) entry which is preliminary data.</text>
</comment>
<dbReference type="InterPro" id="IPR013762">
    <property type="entry name" value="Integrase-like_cat_sf"/>
</dbReference>
<protein>
    <submittedName>
        <fullName evidence="1">Integrase</fullName>
    </submittedName>
</protein>
<name>A0ABW9BX73_9BURK</name>
<evidence type="ECO:0000313" key="1">
    <source>
        <dbReference type="EMBL" id="MFM0442720.1"/>
    </source>
</evidence>
<dbReference type="EMBL" id="JAQQDH010000001">
    <property type="protein sequence ID" value="MFM0442720.1"/>
    <property type="molecule type" value="Genomic_DNA"/>
</dbReference>
<evidence type="ECO:0000313" key="2">
    <source>
        <dbReference type="Proteomes" id="UP001629288"/>
    </source>
</evidence>
<organism evidence="1 2">
    <name type="scientific">Paraburkholderia strydomiana</name>
    <dbReference type="NCBI Taxonomy" id="1245417"/>
    <lineage>
        <taxon>Bacteria</taxon>
        <taxon>Pseudomonadati</taxon>
        <taxon>Pseudomonadota</taxon>
        <taxon>Betaproteobacteria</taxon>
        <taxon>Burkholderiales</taxon>
        <taxon>Burkholderiaceae</taxon>
        <taxon>Paraburkholderia</taxon>
    </lineage>
</organism>
<dbReference type="Proteomes" id="UP001629288">
    <property type="component" value="Unassembled WGS sequence"/>
</dbReference>
<reference evidence="1 2" key="1">
    <citation type="journal article" date="2024" name="Chem. Sci.">
        <title>Discovery of megapolipeptins by genome mining of a Burkholderiales bacteria collection.</title>
        <authorList>
            <person name="Paulo B.S."/>
            <person name="Recchia M.J.J."/>
            <person name="Lee S."/>
            <person name="Fergusson C.H."/>
            <person name="Romanowski S.B."/>
            <person name="Hernandez A."/>
            <person name="Krull N."/>
            <person name="Liu D.Y."/>
            <person name="Cavanagh H."/>
            <person name="Bos A."/>
            <person name="Gray C.A."/>
            <person name="Murphy B.T."/>
            <person name="Linington R.G."/>
            <person name="Eustaquio A.S."/>
        </authorList>
    </citation>
    <scope>NUCLEOTIDE SEQUENCE [LARGE SCALE GENOMIC DNA]</scope>
    <source>
        <strain evidence="1 2">RL17-379-BIB-C</strain>
    </source>
</reference>
<gene>
    <name evidence="1" type="ORF">PQR00_03905</name>
</gene>
<keyword evidence="2" id="KW-1185">Reference proteome</keyword>
<sequence length="623" mass="69988">MPRKIEEIVLPLAAGIVVMHPEAAVLCWSNFRDRADVGRFCFLRRDISPGRLEDQCFDDLNDERIKAVRRLIEYFSEATELGLRPSTLHARYRDLNRFMNWADERGHCGVLSDKDETEKALGDYGDEQRELASQSQLNRNTVAAAQLNLQKTLCGFFEEGNFGAGIKRLRFSRKHVVPTEVPDEERLALLIAWADGLFTNISSHVLEFKPYPFLIVTSLGETIHVVPQALCASRRDGKRSRGLLAWNLETGEMRSYQELWEQFKARGRKKFRQNAYNVRKTAMGHLEAANKVHSALRREHALTAALAFAALFLAETGINSAQLVAMKWSPDLSKSLSSASVVRQKFRAVKYRAGGKEISFTVSIAFMQKLRTYLELRKYLVQDSPLDALFVARGLGSGDETVALTSEFLVQFYVRLEVFGVTLPRVTARQLRAAKQDWAMSNHDPAVAAELMGTTLETAIRAYSNGTASAQRAEFGALFASIEKTILGAEEPLPPGSIRGALGACVHFQHPEPISPEAPVKPDCKSSEGCLFCDKYKAHADETDVRKLLSCRHCLRLTGQHAHDVEQYERTFGPVLRRVDFLLEEVRKRDSALVVRIENDVDMGNLDPFWASKLEMLIELGIA</sequence>
<proteinExistence type="predicted"/>
<dbReference type="RefSeq" id="WP_408127382.1">
    <property type="nucleotide sequence ID" value="NZ_JAQQDH010000001.1"/>
</dbReference>
<dbReference type="Gene3D" id="1.10.443.10">
    <property type="entry name" value="Intergrase catalytic core"/>
    <property type="match status" value="1"/>
</dbReference>
<accession>A0ABW9BX73</accession>